<dbReference type="EMBL" id="LRPC01000028">
    <property type="protein sequence ID" value="KYG74022.1"/>
    <property type="molecule type" value="Genomic_DNA"/>
</dbReference>
<accession>A0A150X5X0</accession>
<keyword evidence="4" id="KW-1185">Reference proteome</keyword>
<sequence>MAKNENKTTENEASVEDFLNTVKDESKRADSFEVKQMMERITGHPAKMWGSSIVGFDVYHYKYNSGREGDMLKVGFSPRSTALTLYIMPGFDRYEELMSKLGKYKTGKSCLYIKKLENVDKAVLEELITESYNYMTEKYG</sequence>
<name>A0A150X5X0_9BACT</name>
<feature type="region of interest" description="Disordered" evidence="1">
    <location>
        <begin position="1"/>
        <end position="20"/>
    </location>
</feature>
<dbReference type="OrthoDB" id="5951444at2"/>
<dbReference type="SUPFAM" id="SSF159888">
    <property type="entry name" value="YdhG-like"/>
    <property type="match status" value="1"/>
</dbReference>
<dbReference type="RefSeq" id="WP_068223313.1">
    <property type="nucleotide sequence ID" value="NZ_CP139724.1"/>
</dbReference>
<evidence type="ECO:0000256" key="1">
    <source>
        <dbReference type="SAM" id="MobiDB-lite"/>
    </source>
</evidence>
<feature type="compositionally biased region" description="Basic and acidic residues" evidence="1">
    <location>
        <begin position="1"/>
        <end position="10"/>
    </location>
</feature>
<protein>
    <recommendedName>
        <fullName evidence="2">YdhG-like domain-containing protein</fullName>
    </recommendedName>
</protein>
<organism evidence="3 4">
    <name type="scientific">Roseivirga spongicola</name>
    <dbReference type="NCBI Taxonomy" id="333140"/>
    <lineage>
        <taxon>Bacteria</taxon>
        <taxon>Pseudomonadati</taxon>
        <taxon>Bacteroidota</taxon>
        <taxon>Cytophagia</taxon>
        <taxon>Cytophagales</taxon>
        <taxon>Roseivirgaceae</taxon>
        <taxon>Roseivirga</taxon>
    </lineage>
</organism>
<feature type="domain" description="YdhG-like" evidence="2">
    <location>
        <begin position="29"/>
        <end position="131"/>
    </location>
</feature>
<comment type="caution">
    <text evidence="3">The sequence shown here is derived from an EMBL/GenBank/DDBJ whole genome shotgun (WGS) entry which is preliminary data.</text>
</comment>
<evidence type="ECO:0000313" key="3">
    <source>
        <dbReference type="EMBL" id="KYG74022.1"/>
    </source>
</evidence>
<dbReference type="AlphaFoldDB" id="A0A150X5X0"/>
<dbReference type="Proteomes" id="UP000075606">
    <property type="component" value="Unassembled WGS sequence"/>
</dbReference>
<reference evidence="3 4" key="1">
    <citation type="submission" date="2016-01" db="EMBL/GenBank/DDBJ databases">
        <title>Genome sequencing of Roseivirga spongicola UST030701-084.</title>
        <authorList>
            <person name="Selvaratnam C."/>
            <person name="Thevarajoo S."/>
            <person name="Goh K.M."/>
            <person name="Ee R."/>
            <person name="Chan K.-G."/>
            <person name="Chong C.S."/>
        </authorList>
    </citation>
    <scope>NUCLEOTIDE SEQUENCE [LARGE SCALE GENOMIC DNA]</scope>
    <source>
        <strain evidence="3 4">UST030701-084</strain>
    </source>
</reference>
<proteinExistence type="predicted"/>
<dbReference type="STRING" id="333140.AWW68_15285"/>
<gene>
    <name evidence="3" type="ORF">AWW68_15285</name>
</gene>
<evidence type="ECO:0000259" key="2">
    <source>
        <dbReference type="Pfam" id="PF08818"/>
    </source>
</evidence>
<dbReference type="Pfam" id="PF08818">
    <property type="entry name" value="DUF1801"/>
    <property type="match status" value="1"/>
</dbReference>
<evidence type="ECO:0000313" key="4">
    <source>
        <dbReference type="Proteomes" id="UP000075606"/>
    </source>
</evidence>
<dbReference type="InterPro" id="IPR014922">
    <property type="entry name" value="YdhG-like"/>
</dbReference>